<feature type="region of interest" description="Disordered" evidence="1">
    <location>
        <begin position="293"/>
        <end position="359"/>
    </location>
</feature>
<reference evidence="2 3" key="1">
    <citation type="submission" date="2020-06" db="EMBL/GenBank/DDBJ databases">
        <title>Transcriptomic and genomic resources for Thalictrum thalictroides and T. hernandezii: Facilitating candidate gene discovery in an emerging model plant lineage.</title>
        <authorList>
            <person name="Arias T."/>
            <person name="Riano-Pachon D.M."/>
            <person name="Di Stilio V.S."/>
        </authorList>
    </citation>
    <scope>NUCLEOTIDE SEQUENCE [LARGE SCALE GENOMIC DNA]</scope>
    <source>
        <strain evidence="3">cv. WT478/WT964</strain>
        <tissue evidence="2">Leaves</tissue>
    </source>
</reference>
<feature type="region of interest" description="Disordered" evidence="1">
    <location>
        <begin position="57"/>
        <end position="83"/>
    </location>
</feature>
<organism evidence="2 3">
    <name type="scientific">Thalictrum thalictroides</name>
    <name type="common">Rue-anemone</name>
    <name type="synonym">Anemone thalictroides</name>
    <dbReference type="NCBI Taxonomy" id="46969"/>
    <lineage>
        <taxon>Eukaryota</taxon>
        <taxon>Viridiplantae</taxon>
        <taxon>Streptophyta</taxon>
        <taxon>Embryophyta</taxon>
        <taxon>Tracheophyta</taxon>
        <taxon>Spermatophyta</taxon>
        <taxon>Magnoliopsida</taxon>
        <taxon>Ranunculales</taxon>
        <taxon>Ranunculaceae</taxon>
        <taxon>Thalictroideae</taxon>
        <taxon>Thalictrum</taxon>
    </lineage>
</organism>
<keyword evidence="3" id="KW-1185">Reference proteome</keyword>
<sequence length="359" mass="39828">MNIHEDMPASLWIEGPNFPGFWQPIYYPNFLYCSHCYKIGHSLQNCHKKNPHLADTGVSPAGQPHTQEGKHMQKQGTWQTQRSKKVYRQVTNSNALEAGPSGAKNSQGQEVNETQIVQKGTSNTFSVLNSIDDNNIEKEDGEVAAQEGETGNNSMASTENPSPITVQAGRVTVGILEASLEDTQEKLNDNMQDSQEGLEDNLEEDLVTKDPAVNSDVKVPDLDTQVIDVNNAIYMRPQNTGRINGIAEEFISSEILNLEKEVLQHHSQVIPLAIEAPSDSTQIQYQPFLITNGDQSEEEQSETEEGSYEEGDNHLEALEDHSSDSELLFKKKRQLPPSHMCTRSQTNPHGSTKKPGCQC</sequence>
<proteinExistence type="predicted"/>
<gene>
    <name evidence="2" type="ORF">FRX31_020237</name>
</gene>
<feature type="region of interest" description="Disordered" evidence="1">
    <location>
        <begin position="133"/>
        <end position="163"/>
    </location>
</feature>
<dbReference type="OrthoDB" id="1939300at2759"/>
<accession>A0A7J6VYH2</accession>
<evidence type="ECO:0000256" key="1">
    <source>
        <dbReference type="SAM" id="MobiDB-lite"/>
    </source>
</evidence>
<feature type="compositionally biased region" description="Polar residues" evidence="1">
    <location>
        <begin position="149"/>
        <end position="163"/>
    </location>
</feature>
<evidence type="ECO:0000313" key="2">
    <source>
        <dbReference type="EMBL" id="KAF5190176.1"/>
    </source>
</evidence>
<feature type="compositionally biased region" description="Polar residues" evidence="1">
    <location>
        <begin position="341"/>
        <end position="350"/>
    </location>
</feature>
<dbReference type="AlphaFoldDB" id="A0A7J6VYH2"/>
<protein>
    <submittedName>
        <fullName evidence="2">Uncharacterized protein</fullName>
    </submittedName>
</protein>
<evidence type="ECO:0000313" key="3">
    <source>
        <dbReference type="Proteomes" id="UP000554482"/>
    </source>
</evidence>
<name>A0A7J6VYH2_THATH</name>
<feature type="compositionally biased region" description="Acidic residues" evidence="1">
    <location>
        <begin position="295"/>
        <end position="310"/>
    </location>
</feature>
<feature type="compositionally biased region" description="Basic and acidic residues" evidence="1">
    <location>
        <begin position="311"/>
        <end position="329"/>
    </location>
</feature>
<dbReference type="Proteomes" id="UP000554482">
    <property type="component" value="Unassembled WGS sequence"/>
</dbReference>
<comment type="caution">
    <text evidence="2">The sequence shown here is derived from an EMBL/GenBank/DDBJ whole genome shotgun (WGS) entry which is preliminary data.</text>
</comment>
<dbReference type="EMBL" id="JABWDY010024525">
    <property type="protein sequence ID" value="KAF5190176.1"/>
    <property type="molecule type" value="Genomic_DNA"/>
</dbReference>